<dbReference type="SUPFAM" id="SSF53187">
    <property type="entry name" value="Zn-dependent exopeptidases"/>
    <property type="match status" value="1"/>
</dbReference>
<dbReference type="Gene3D" id="3.40.630.10">
    <property type="entry name" value="Zn peptidases"/>
    <property type="match status" value="1"/>
</dbReference>
<dbReference type="GO" id="GO:0008270">
    <property type="term" value="F:zinc ion binding"/>
    <property type="evidence" value="ECO:0007669"/>
    <property type="project" value="InterPro"/>
</dbReference>
<feature type="signal peptide" evidence="8">
    <location>
        <begin position="1"/>
        <end position="23"/>
    </location>
</feature>
<keyword evidence="6" id="KW-0482">Metalloprotease</keyword>
<dbReference type="CDD" id="cd03143">
    <property type="entry name" value="A4_beta-galactosidase_middle_domain"/>
    <property type="match status" value="1"/>
</dbReference>
<comment type="caution">
    <text evidence="10">The sequence shown here is derived from an EMBL/GenBank/DDBJ whole genome shotgun (WGS) entry which is preliminary data.</text>
</comment>
<evidence type="ECO:0000259" key="9">
    <source>
        <dbReference type="PROSITE" id="PS52035"/>
    </source>
</evidence>
<gene>
    <name evidence="10" type="ORF">GPAL_1265</name>
</gene>
<name>K6ZGU4_9ALTE</name>
<comment type="caution">
    <text evidence="7">Lacks conserved residue(s) required for the propagation of feature annotation.</text>
</comment>
<organism evidence="10 11">
    <name type="scientific">Brumicola pallidula DSM 14239 = ACAM 615</name>
    <dbReference type="NCBI Taxonomy" id="1121922"/>
    <lineage>
        <taxon>Bacteria</taxon>
        <taxon>Pseudomonadati</taxon>
        <taxon>Pseudomonadota</taxon>
        <taxon>Gammaproteobacteria</taxon>
        <taxon>Alteromonadales</taxon>
        <taxon>Alteromonadaceae</taxon>
        <taxon>Brumicola</taxon>
    </lineage>
</organism>
<keyword evidence="8" id="KW-0732">Signal</keyword>
<evidence type="ECO:0000256" key="8">
    <source>
        <dbReference type="SAM" id="SignalP"/>
    </source>
</evidence>
<dbReference type="SUPFAM" id="SSF52317">
    <property type="entry name" value="Class I glutamine amidotransferase-like"/>
    <property type="match status" value="1"/>
</dbReference>
<dbReference type="InterPro" id="IPR000834">
    <property type="entry name" value="Peptidase_M14"/>
</dbReference>
<dbReference type="Gene3D" id="3.40.50.880">
    <property type="match status" value="1"/>
</dbReference>
<evidence type="ECO:0000256" key="5">
    <source>
        <dbReference type="ARBA" id="ARBA00022833"/>
    </source>
</evidence>
<reference evidence="11" key="1">
    <citation type="journal article" date="2014" name="Environ. Microbiol.">
        <title>Comparative genomics of the marine bacterial genus Glaciecola reveals the high degree of genomic diversity and genomic characteristic for cold adaptation.</title>
        <authorList>
            <person name="Qin Q.L."/>
            <person name="Xie B.B."/>
            <person name="Yu Y."/>
            <person name="Shu Y.L."/>
            <person name="Rong J.C."/>
            <person name="Zhang Y.J."/>
            <person name="Zhao D.L."/>
            <person name="Chen X.L."/>
            <person name="Zhang X.Y."/>
            <person name="Chen B."/>
            <person name="Zhou B.C."/>
            <person name="Zhang Y.Z."/>
        </authorList>
    </citation>
    <scope>NUCLEOTIDE SEQUENCE [LARGE SCALE GENOMIC DNA]</scope>
    <source>
        <strain evidence="11">ACAM 615</strain>
    </source>
</reference>
<evidence type="ECO:0000256" key="2">
    <source>
        <dbReference type="ARBA" id="ARBA00005988"/>
    </source>
</evidence>
<dbReference type="EMBL" id="BAEQ01000023">
    <property type="protein sequence ID" value="GAC28138.1"/>
    <property type="molecule type" value="Genomic_DNA"/>
</dbReference>
<keyword evidence="3" id="KW-0645">Protease</keyword>
<evidence type="ECO:0000256" key="4">
    <source>
        <dbReference type="ARBA" id="ARBA00022801"/>
    </source>
</evidence>
<dbReference type="RefSeq" id="WP_006010111.1">
    <property type="nucleotide sequence ID" value="NZ_BAEQ01000023.1"/>
</dbReference>
<accession>K6ZGU4</accession>
<keyword evidence="5" id="KW-0862">Zinc</keyword>
<evidence type="ECO:0000313" key="11">
    <source>
        <dbReference type="Proteomes" id="UP000006251"/>
    </source>
</evidence>
<dbReference type="Proteomes" id="UP000006251">
    <property type="component" value="Unassembled WGS sequence"/>
</dbReference>
<dbReference type="InterPro" id="IPR029062">
    <property type="entry name" value="Class_I_gatase-like"/>
</dbReference>
<evidence type="ECO:0000256" key="1">
    <source>
        <dbReference type="ARBA" id="ARBA00001947"/>
    </source>
</evidence>
<evidence type="ECO:0000256" key="7">
    <source>
        <dbReference type="PROSITE-ProRule" id="PRU01379"/>
    </source>
</evidence>
<evidence type="ECO:0000313" key="10">
    <source>
        <dbReference type="EMBL" id="GAC28138.1"/>
    </source>
</evidence>
<comment type="similarity">
    <text evidence="2 7">Belongs to the peptidase M14 family.</text>
</comment>
<dbReference type="Pfam" id="PF00246">
    <property type="entry name" value="Peptidase_M14"/>
    <property type="match status" value="1"/>
</dbReference>
<dbReference type="STRING" id="1121922.GCA_000428905_00581"/>
<feature type="chain" id="PRO_5003898400" description="Peptidase M14 domain-containing protein" evidence="8">
    <location>
        <begin position="24"/>
        <end position="962"/>
    </location>
</feature>
<protein>
    <recommendedName>
        <fullName evidence="9">Peptidase M14 domain-containing protein</fullName>
    </recommendedName>
</protein>
<dbReference type="GO" id="GO:0005615">
    <property type="term" value="C:extracellular space"/>
    <property type="evidence" value="ECO:0007669"/>
    <property type="project" value="TreeGrafter"/>
</dbReference>
<evidence type="ECO:0000256" key="6">
    <source>
        <dbReference type="ARBA" id="ARBA00023049"/>
    </source>
</evidence>
<dbReference type="PANTHER" id="PTHR11705">
    <property type="entry name" value="PROTEASE FAMILY M14 CARBOXYPEPTIDASE A,B"/>
    <property type="match status" value="1"/>
</dbReference>
<dbReference type="PANTHER" id="PTHR11705:SF143">
    <property type="entry name" value="SLL0236 PROTEIN"/>
    <property type="match status" value="1"/>
</dbReference>
<dbReference type="GO" id="GO:0006508">
    <property type="term" value="P:proteolysis"/>
    <property type="evidence" value="ECO:0007669"/>
    <property type="project" value="UniProtKB-KW"/>
</dbReference>
<dbReference type="GO" id="GO:0004181">
    <property type="term" value="F:metallocarboxypeptidase activity"/>
    <property type="evidence" value="ECO:0007669"/>
    <property type="project" value="InterPro"/>
</dbReference>
<dbReference type="OrthoDB" id="9758209at2"/>
<feature type="domain" description="Peptidase M14" evidence="9">
    <location>
        <begin position="64"/>
        <end position="377"/>
    </location>
</feature>
<dbReference type="AlphaFoldDB" id="K6ZGU4"/>
<keyword evidence="4" id="KW-0378">Hydrolase</keyword>
<comment type="cofactor">
    <cofactor evidence="1">
        <name>Zn(2+)</name>
        <dbReference type="ChEBI" id="CHEBI:29105"/>
    </cofactor>
</comment>
<dbReference type="PROSITE" id="PS52035">
    <property type="entry name" value="PEPTIDASE_M14"/>
    <property type="match status" value="1"/>
</dbReference>
<keyword evidence="11" id="KW-1185">Reference proteome</keyword>
<proteinExistence type="inferred from homology"/>
<evidence type="ECO:0000256" key="3">
    <source>
        <dbReference type="ARBA" id="ARBA00022670"/>
    </source>
</evidence>
<sequence>MRKPISAAICAGLLALSIGVSHASLLMKPTYNADLDYQSQMFSGNYNEALTHPDTILGFPIGQRVATPVQINQLIQTWETQTDRLHVIEYAKSHEGRPLHAVFISSPKNLAKMDEILAKLDALSDPRKTSDTQASQIIEELPAIAWMAYSIHGNETSGSDAALTSIYHYAASDDPKVKQMLEDMIIVIDPIMNPDGRDRFAKSLEQYRGTAPNVDDQSLLHRGDWPYGRTNHYFFDLNRDFFYLTQPETKGRVSLINKWRPQLMIDGHEMGPQDTYLMGPPRQPLNFNIASSVQKWAKTFSVEQGAAFDEKGWRYYTGEWFENWYPGYSNYAEYRGSMHILYEQSRMAEDGVRRPEGTIQTYKESVHHQFVSTMANLESLHKYSKEMYQDYWSDRKSILKKDSQYANKTYVVLANNNQTRMNTLVEKLQAQDIEVYVADKSFQAKDASNHLGKTQTTTIPKGSLIIPNRQPEARLLSAIMEFDAQLLPATVQQERQKLLREGQSIMYDTSAWNLTMMYGLEALTLPTNVTDDISRYSANNAAKVSATADAIAWAVNGDDDASVAFAARLMERGVQVRVIDKASQLGQETLVRGSVVVTITDNPSKANLIALINETAAETSLSIQNIKTGYGTGDMPEWGGEHFALLSQPQIAIISQTGISSNDVGVTWWSLDTHLGIRHSQLDSSTISRTDLRRYNVIIMPNSRSISDTTIDTIKSWVEQGGTLITHEGSTQAIASKDFSKVKLLDDILDDSEKYDIALQRRLLAQEPLGDMKDYFAMTVQEDVDYPWDDAPKRLSKEDLEKRNAWQKLFMPAGAMVSGNVDTQHWLTFGTSKTLPLLYGRQPVLIVPENAQAVVTVGVYADKKQETKSKDDDDEDKTKAIGWYTLPKDKELHVRMSGLLWPEAAQRIANSAYLTRESVGNGQIIMFSGEPIFRGATLGTNRLLLNAVVFGPGMGTRPNIEL</sequence>